<dbReference type="PANTHER" id="PTHR33835:SF1">
    <property type="entry name" value="METALLO-BETA-LACTAMASE DOMAIN-CONTAINING PROTEIN"/>
    <property type="match status" value="1"/>
</dbReference>
<organism evidence="2 3">
    <name type="scientific">Lomentospora prolificans</name>
    <dbReference type="NCBI Taxonomy" id="41688"/>
    <lineage>
        <taxon>Eukaryota</taxon>
        <taxon>Fungi</taxon>
        <taxon>Dikarya</taxon>
        <taxon>Ascomycota</taxon>
        <taxon>Pezizomycotina</taxon>
        <taxon>Sordariomycetes</taxon>
        <taxon>Hypocreomycetidae</taxon>
        <taxon>Microascales</taxon>
        <taxon>Microascaceae</taxon>
        <taxon>Lomentospora</taxon>
    </lineage>
</organism>
<comment type="caution">
    <text evidence="2">The sequence shown here is derived from an EMBL/GenBank/DDBJ whole genome shotgun (WGS) entry which is preliminary data.</text>
</comment>
<dbReference type="OrthoDB" id="421671at2759"/>
<dbReference type="Pfam" id="PF14234">
    <property type="entry name" value="DUF4336"/>
    <property type="match status" value="1"/>
</dbReference>
<evidence type="ECO:0000256" key="1">
    <source>
        <dbReference type="SAM" id="MobiDB-lite"/>
    </source>
</evidence>
<dbReference type="EMBL" id="NLAX01000010">
    <property type="protein sequence ID" value="PKS09439.1"/>
    <property type="molecule type" value="Genomic_DNA"/>
</dbReference>
<evidence type="ECO:0000313" key="3">
    <source>
        <dbReference type="Proteomes" id="UP000233524"/>
    </source>
</evidence>
<name>A0A2N3NAH6_9PEZI</name>
<dbReference type="Proteomes" id="UP000233524">
    <property type="component" value="Unassembled WGS sequence"/>
</dbReference>
<feature type="region of interest" description="Disordered" evidence="1">
    <location>
        <begin position="1"/>
        <end position="21"/>
    </location>
</feature>
<dbReference type="STRING" id="41688.A0A2N3NAH6"/>
<dbReference type="InterPro" id="IPR036866">
    <property type="entry name" value="RibonucZ/Hydroxyglut_hydro"/>
</dbReference>
<dbReference type="InParanoid" id="A0A2N3NAH6"/>
<evidence type="ECO:0008006" key="4">
    <source>
        <dbReference type="Google" id="ProtNLM"/>
    </source>
</evidence>
<sequence>MASTTQQKTSSASKSPSNPSDAAVIRSLTQNITTISVPFTRSGLIAFGGRATLVRLTNGSVAVFSPVALTDAIRSTVADLTGPTNSVEYIVAPDIEHHIFISDWKREYPHAKLIGPEGLPEKRAKSHPEAASFDVVYTAEQKGAGRKVTVDEAFDRDFDVEYVDSHVNRELVFYYKPERVLIEADLMFNLPPTEQYSRVSPSERRNSVFDKLFAALGRTEGDLTWARRFLWYVASKKDRDSFNASIRRIATWDFATVIPCHGESMVGDGKERFTRLFEWHLAGEKTK</sequence>
<reference evidence="2 3" key="1">
    <citation type="journal article" date="2017" name="G3 (Bethesda)">
        <title>First Draft Genome Sequence of the Pathogenic Fungus Lomentospora prolificans (Formerly Scedosporium prolificans).</title>
        <authorList>
            <person name="Luo R."/>
            <person name="Zimin A."/>
            <person name="Workman R."/>
            <person name="Fan Y."/>
            <person name="Pertea G."/>
            <person name="Grossman N."/>
            <person name="Wear M.P."/>
            <person name="Jia B."/>
            <person name="Miller H."/>
            <person name="Casadevall A."/>
            <person name="Timp W."/>
            <person name="Zhang S.X."/>
            <person name="Salzberg S.L."/>
        </authorList>
    </citation>
    <scope>NUCLEOTIDE SEQUENCE [LARGE SCALE GENOMIC DNA]</scope>
    <source>
        <strain evidence="2 3">JHH-5317</strain>
    </source>
</reference>
<dbReference type="PANTHER" id="PTHR33835">
    <property type="entry name" value="YALI0C07656P"/>
    <property type="match status" value="1"/>
</dbReference>
<gene>
    <name evidence="2" type="ORF">jhhlp_004054</name>
</gene>
<dbReference type="Gene3D" id="3.60.15.10">
    <property type="entry name" value="Ribonuclease Z/Hydroxyacylglutathione hydrolase-like"/>
    <property type="match status" value="1"/>
</dbReference>
<protein>
    <recommendedName>
        <fullName evidence="4">Metallo-beta-lactamase domain-containing protein</fullName>
    </recommendedName>
</protein>
<dbReference type="VEuPathDB" id="FungiDB:jhhlp_004054"/>
<proteinExistence type="predicted"/>
<dbReference type="SUPFAM" id="SSF56281">
    <property type="entry name" value="Metallo-hydrolase/oxidoreductase"/>
    <property type="match status" value="1"/>
</dbReference>
<dbReference type="InterPro" id="IPR025638">
    <property type="entry name" value="DUF4336"/>
</dbReference>
<evidence type="ECO:0000313" key="2">
    <source>
        <dbReference type="EMBL" id="PKS09439.1"/>
    </source>
</evidence>
<accession>A0A2N3NAH6</accession>
<dbReference type="AlphaFoldDB" id="A0A2N3NAH6"/>
<feature type="compositionally biased region" description="Low complexity" evidence="1">
    <location>
        <begin position="1"/>
        <end position="20"/>
    </location>
</feature>
<keyword evidence="3" id="KW-1185">Reference proteome</keyword>